<dbReference type="GO" id="GO:0005886">
    <property type="term" value="C:plasma membrane"/>
    <property type="evidence" value="ECO:0007669"/>
    <property type="project" value="UniProtKB-SubCell"/>
</dbReference>
<evidence type="ECO:0000313" key="8">
    <source>
        <dbReference type="EMBL" id="CAA9452417.1"/>
    </source>
</evidence>
<dbReference type="GO" id="GO:0000155">
    <property type="term" value="F:phosphorelay sensor kinase activity"/>
    <property type="evidence" value="ECO:0007669"/>
    <property type="project" value="InterPro"/>
</dbReference>
<feature type="domain" description="Signal transduction histidine kinase dimerisation/phosphoacceptor" evidence="7">
    <location>
        <begin position="117"/>
        <end position="185"/>
    </location>
</feature>
<evidence type="ECO:0000256" key="6">
    <source>
        <dbReference type="SAM" id="Phobius"/>
    </source>
</evidence>
<keyword evidence="6" id="KW-1133">Transmembrane helix</keyword>
<name>A0A6J4R0Z3_9ACTN</name>
<sequence length="207" mass="23785">MQEIDTALVTYEEDLYNGLRLLETGQLDQALEVDEERVDPSFEELKEVLQRASNSASANAQQHNQFADWGSALPLTLAACLIGLLFWLFERARRSAELLRIESLKAQNTLLQQSNRELRDFVRVASRALQEPLRKARTFGDRLRSKYANVLDDRGRDYLERMERALPRMQNLLEDLLNLSRITTQVRTLEPAVDPREVAEEVISDLG</sequence>
<dbReference type="GO" id="GO:0000156">
    <property type="term" value="F:phosphorelay response regulator activity"/>
    <property type="evidence" value="ECO:0007669"/>
    <property type="project" value="TreeGrafter"/>
</dbReference>
<dbReference type="Gene3D" id="1.10.287.130">
    <property type="match status" value="1"/>
</dbReference>
<dbReference type="GO" id="GO:0007234">
    <property type="term" value="P:osmosensory signaling via phosphorelay pathway"/>
    <property type="evidence" value="ECO:0007669"/>
    <property type="project" value="TreeGrafter"/>
</dbReference>
<evidence type="ECO:0000256" key="4">
    <source>
        <dbReference type="ARBA" id="ARBA00022679"/>
    </source>
</evidence>
<comment type="subcellular location">
    <subcellularLocation>
        <location evidence="2">Cell membrane</location>
    </subcellularLocation>
</comment>
<keyword evidence="6" id="KW-0812">Transmembrane</keyword>
<dbReference type="PANTHER" id="PTHR42878">
    <property type="entry name" value="TWO-COMPONENT HISTIDINE KINASE"/>
    <property type="match status" value="1"/>
</dbReference>
<comment type="catalytic activity">
    <reaction evidence="1">
        <text>ATP + protein L-histidine = ADP + protein N-phospho-L-histidine.</text>
        <dbReference type="EC" id="2.7.13.3"/>
    </reaction>
</comment>
<dbReference type="EC" id="2.7.13.3" evidence="3"/>
<organism evidence="8">
    <name type="scientific">uncultured Rubrobacteraceae bacterium</name>
    <dbReference type="NCBI Taxonomy" id="349277"/>
    <lineage>
        <taxon>Bacteria</taxon>
        <taxon>Bacillati</taxon>
        <taxon>Actinomycetota</taxon>
        <taxon>Rubrobacteria</taxon>
        <taxon>Rubrobacterales</taxon>
        <taxon>Rubrobacteraceae</taxon>
        <taxon>environmental samples</taxon>
    </lineage>
</organism>
<evidence type="ECO:0000256" key="3">
    <source>
        <dbReference type="ARBA" id="ARBA00012438"/>
    </source>
</evidence>
<proteinExistence type="predicted"/>
<feature type="transmembrane region" description="Helical" evidence="6">
    <location>
        <begin position="69"/>
        <end position="89"/>
    </location>
</feature>
<evidence type="ECO:0000259" key="7">
    <source>
        <dbReference type="SMART" id="SM00388"/>
    </source>
</evidence>
<gene>
    <name evidence="8" type="ORF">AVDCRST_MAG37-2503</name>
</gene>
<keyword evidence="6" id="KW-0472">Membrane</keyword>
<evidence type="ECO:0000256" key="5">
    <source>
        <dbReference type="ARBA" id="ARBA00022777"/>
    </source>
</evidence>
<dbReference type="SMART" id="SM00388">
    <property type="entry name" value="HisKA"/>
    <property type="match status" value="1"/>
</dbReference>
<evidence type="ECO:0000256" key="2">
    <source>
        <dbReference type="ARBA" id="ARBA00004236"/>
    </source>
</evidence>
<dbReference type="EMBL" id="CADCVD010000124">
    <property type="protein sequence ID" value="CAA9452417.1"/>
    <property type="molecule type" value="Genomic_DNA"/>
</dbReference>
<dbReference type="AlphaFoldDB" id="A0A6J4R0Z3"/>
<dbReference type="SUPFAM" id="SSF47384">
    <property type="entry name" value="Homodimeric domain of signal transducing histidine kinase"/>
    <property type="match status" value="1"/>
</dbReference>
<evidence type="ECO:0000256" key="1">
    <source>
        <dbReference type="ARBA" id="ARBA00000085"/>
    </source>
</evidence>
<dbReference type="PANTHER" id="PTHR42878:SF15">
    <property type="entry name" value="BACTERIOPHYTOCHROME"/>
    <property type="match status" value="1"/>
</dbReference>
<dbReference type="InterPro" id="IPR003661">
    <property type="entry name" value="HisK_dim/P_dom"/>
</dbReference>
<dbReference type="InterPro" id="IPR036097">
    <property type="entry name" value="HisK_dim/P_sf"/>
</dbReference>
<reference evidence="8" key="1">
    <citation type="submission" date="2020-02" db="EMBL/GenBank/DDBJ databases">
        <authorList>
            <person name="Meier V. D."/>
        </authorList>
    </citation>
    <scope>NUCLEOTIDE SEQUENCE</scope>
    <source>
        <strain evidence="8">AVDCRST_MAG37</strain>
    </source>
</reference>
<keyword evidence="5" id="KW-0418">Kinase</keyword>
<dbReference type="InterPro" id="IPR050351">
    <property type="entry name" value="BphY/WalK/GraS-like"/>
</dbReference>
<protein>
    <recommendedName>
        <fullName evidence="3">histidine kinase</fullName>
        <ecNumber evidence="3">2.7.13.3</ecNumber>
    </recommendedName>
</protein>
<dbReference type="Pfam" id="PF00512">
    <property type="entry name" value="HisKA"/>
    <property type="match status" value="1"/>
</dbReference>
<keyword evidence="4" id="KW-0808">Transferase</keyword>
<dbReference type="CDD" id="cd00082">
    <property type="entry name" value="HisKA"/>
    <property type="match status" value="1"/>
</dbReference>
<dbReference type="GO" id="GO:0030295">
    <property type="term" value="F:protein kinase activator activity"/>
    <property type="evidence" value="ECO:0007669"/>
    <property type="project" value="TreeGrafter"/>
</dbReference>
<accession>A0A6J4R0Z3</accession>